<dbReference type="InterPro" id="IPR002589">
    <property type="entry name" value="Macro_dom"/>
</dbReference>
<dbReference type="PROSITE" id="PS51154">
    <property type="entry name" value="MACRO"/>
    <property type="match status" value="1"/>
</dbReference>
<keyword evidence="4" id="KW-0067">ATP-binding</keyword>
<organism evidence="7">
    <name type="scientific">Compsopogon caeruleus</name>
    <dbReference type="NCBI Taxonomy" id="31354"/>
    <lineage>
        <taxon>Eukaryota</taxon>
        <taxon>Rhodophyta</taxon>
        <taxon>Compsopogonophyceae</taxon>
        <taxon>Compsopogonales</taxon>
        <taxon>Compsopogonaceae</taxon>
        <taxon>Compsopogon</taxon>
    </lineage>
</organism>
<feature type="domain" description="Macro" evidence="6">
    <location>
        <begin position="19"/>
        <end position="193"/>
    </location>
</feature>
<dbReference type="GO" id="GO:0005524">
    <property type="term" value="F:ATP binding"/>
    <property type="evidence" value="ECO:0007669"/>
    <property type="project" value="UniProtKB-KW"/>
</dbReference>
<dbReference type="Gene3D" id="3.40.220.10">
    <property type="entry name" value="Leucine Aminopeptidase, subunit E, domain 1"/>
    <property type="match status" value="1"/>
</dbReference>
<keyword evidence="5" id="KW-0539">Nucleus</keyword>
<evidence type="ECO:0000256" key="3">
    <source>
        <dbReference type="ARBA" id="ARBA00022741"/>
    </source>
</evidence>
<evidence type="ECO:0000256" key="1">
    <source>
        <dbReference type="ARBA" id="ARBA00004123"/>
    </source>
</evidence>
<dbReference type="GO" id="GO:0006338">
    <property type="term" value="P:chromatin remodeling"/>
    <property type="evidence" value="ECO:0007669"/>
    <property type="project" value="InterPro"/>
</dbReference>
<protein>
    <recommendedName>
        <fullName evidence="6">Macro domain-containing protein</fullName>
    </recommendedName>
</protein>
<proteinExistence type="inferred from homology"/>
<dbReference type="SMART" id="SM00506">
    <property type="entry name" value="A1pp"/>
    <property type="match status" value="1"/>
</dbReference>
<dbReference type="AlphaFoldDB" id="A0A7S1T8A5"/>
<dbReference type="InterPro" id="IPR043472">
    <property type="entry name" value="Macro_dom-like"/>
</dbReference>
<dbReference type="EMBL" id="HBGH01002686">
    <property type="protein sequence ID" value="CAD9226689.1"/>
    <property type="molecule type" value="Transcribed_RNA"/>
</dbReference>
<comment type="subcellular location">
    <subcellularLocation>
        <location evidence="1">Nucleus</location>
    </subcellularLocation>
</comment>
<evidence type="ECO:0000256" key="4">
    <source>
        <dbReference type="ARBA" id="ARBA00022840"/>
    </source>
</evidence>
<dbReference type="GO" id="GO:0006281">
    <property type="term" value="P:DNA repair"/>
    <property type="evidence" value="ECO:0007669"/>
    <property type="project" value="InterPro"/>
</dbReference>
<dbReference type="GO" id="GO:0003678">
    <property type="term" value="F:DNA helicase activity"/>
    <property type="evidence" value="ECO:0007669"/>
    <property type="project" value="InterPro"/>
</dbReference>
<evidence type="ECO:0000256" key="5">
    <source>
        <dbReference type="ARBA" id="ARBA00023242"/>
    </source>
</evidence>
<dbReference type="GO" id="GO:0005634">
    <property type="term" value="C:nucleus"/>
    <property type="evidence" value="ECO:0007669"/>
    <property type="project" value="UniProtKB-SubCell"/>
</dbReference>
<name>A0A7S1T8A5_9RHOD</name>
<evidence type="ECO:0000256" key="2">
    <source>
        <dbReference type="ARBA" id="ARBA00007025"/>
    </source>
</evidence>
<dbReference type="InterPro" id="IPR031053">
    <property type="entry name" value="ALC1"/>
</dbReference>
<dbReference type="SUPFAM" id="SSF52949">
    <property type="entry name" value="Macro domain-like"/>
    <property type="match status" value="1"/>
</dbReference>
<evidence type="ECO:0000313" key="7">
    <source>
        <dbReference type="EMBL" id="CAD9226689.1"/>
    </source>
</evidence>
<keyword evidence="3" id="KW-0547">Nucleotide-binding</keyword>
<accession>A0A7S1T8A5</accession>
<dbReference type="PANTHER" id="PTHR47157">
    <property type="entry name" value="CHROMODOMAIN-HELICASE-DNA-BINDING PROTEIN 1-LIKE"/>
    <property type="match status" value="1"/>
</dbReference>
<dbReference type="PANTHER" id="PTHR47157:SF1">
    <property type="entry name" value="CHROMODOMAIN-HELICASE-DNA-BINDING PROTEIN 1-LIKE"/>
    <property type="match status" value="1"/>
</dbReference>
<comment type="similarity">
    <text evidence="2">Belongs to the SNF2/RAD54 helicase family.</text>
</comment>
<reference evidence="7" key="1">
    <citation type="submission" date="2021-01" db="EMBL/GenBank/DDBJ databases">
        <authorList>
            <person name="Corre E."/>
            <person name="Pelletier E."/>
            <person name="Niang G."/>
            <person name="Scheremetjew M."/>
            <person name="Finn R."/>
            <person name="Kale V."/>
            <person name="Holt S."/>
            <person name="Cochrane G."/>
            <person name="Meng A."/>
            <person name="Brown T."/>
            <person name="Cohen L."/>
        </authorList>
    </citation>
    <scope>NUCLEOTIDE SEQUENCE</scope>
    <source>
        <strain evidence="7">SAG 36.94</strain>
    </source>
</reference>
<evidence type="ECO:0000259" key="6">
    <source>
        <dbReference type="PROSITE" id="PS51154"/>
    </source>
</evidence>
<sequence>MPPLGLGRVRCFGWIGIRCKLCSTVAMASRCIRYLVGDATRPQKISSRHVEHENQIIVHVCNDIGGWGAGFVVALSRRWRQPELEYRAWYEQRANNDFSLGAVQLVAVEQHLWVANLVGQRDVKMRGEVPPIRYDAVQRGLHRVAEAAKERNATVHMPRIGCGLAGGSWDSIEPLILQELVQEGVDVTVYDLP</sequence>
<gene>
    <name evidence="7" type="ORF">CCAE0312_LOCUS1468</name>
</gene>